<dbReference type="SMART" id="SM00717">
    <property type="entry name" value="SANT"/>
    <property type="match status" value="1"/>
</dbReference>
<dbReference type="InterPro" id="IPR037830">
    <property type="entry name" value="ZZZ3"/>
</dbReference>
<accession>A0A8X6XFK1</accession>
<keyword evidence="6" id="KW-1185">Reference proteome</keyword>
<comment type="subcellular location">
    <subcellularLocation>
        <location evidence="1">Nucleus</location>
    </subcellularLocation>
</comment>
<proteinExistence type="predicted"/>
<dbReference type="PANTHER" id="PTHR22705:SF0">
    <property type="entry name" value="ZZ-TYPE ZINC FINGER-CONTAINING PROTEIN 3"/>
    <property type="match status" value="1"/>
</dbReference>
<dbReference type="SUPFAM" id="SSF46689">
    <property type="entry name" value="Homeodomain-like"/>
    <property type="match status" value="1"/>
</dbReference>
<dbReference type="PROSITE" id="PS51294">
    <property type="entry name" value="HTH_MYB"/>
    <property type="match status" value="1"/>
</dbReference>
<dbReference type="Proteomes" id="UP000886998">
    <property type="component" value="Unassembled WGS sequence"/>
</dbReference>
<dbReference type="EMBL" id="BMAV01008955">
    <property type="protein sequence ID" value="GFY52898.1"/>
    <property type="molecule type" value="Genomic_DNA"/>
</dbReference>
<feature type="domain" description="HTH myb-type" evidence="4">
    <location>
        <begin position="138"/>
        <end position="190"/>
    </location>
</feature>
<reference evidence="5" key="1">
    <citation type="submission" date="2020-08" db="EMBL/GenBank/DDBJ databases">
        <title>Multicomponent nature underlies the extraordinary mechanical properties of spider dragline silk.</title>
        <authorList>
            <person name="Kono N."/>
            <person name="Nakamura H."/>
            <person name="Mori M."/>
            <person name="Yoshida Y."/>
            <person name="Ohtoshi R."/>
            <person name="Malay A.D."/>
            <person name="Moran D.A.P."/>
            <person name="Tomita M."/>
            <person name="Numata K."/>
            <person name="Arakawa K."/>
        </authorList>
    </citation>
    <scope>NUCLEOTIDE SEQUENCE</scope>
</reference>
<comment type="caution">
    <text evidence="5">The sequence shown here is derived from an EMBL/GenBank/DDBJ whole genome shotgun (WGS) entry which is preliminary data.</text>
</comment>
<evidence type="ECO:0000256" key="1">
    <source>
        <dbReference type="ARBA" id="ARBA00004123"/>
    </source>
</evidence>
<evidence type="ECO:0000313" key="6">
    <source>
        <dbReference type="Proteomes" id="UP000886998"/>
    </source>
</evidence>
<evidence type="ECO:0000259" key="3">
    <source>
        <dbReference type="PROSITE" id="PS50090"/>
    </source>
</evidence>
<dbReference type="GO" id="GO:0005634">
    <property type="term" value="C:nucleus"/>
    <property type="evidence" value="ECO:0007669"/>
    <property type="project" value="UniProtKB-SubCell"/>
</dbReference>
<dbReference type="Gene3D" id="1.10.10.60">
    <property type="entry name" value="Homeodomain-like"/>
    <property type="match status" value="1"/>
</dbReference>
<dbReference type="InterPro" id="IPR017930">
    <property type="entry name" value="Myb_dom"/>
</dbReference>
<evidence type="ECO:0000313" key="5">
    <source>
        <dbReference type="EMBL" id="GFY52898.1"/>
    </source>
</evidence>
<feature type="region of interest" description="Disordered" evidence="2">
    <location>
        <begin position="249"/>
        <end position="269"/>
    </location>
</feature>
<dbReference type="PANTHER" id="PTHR22705">
    <property type="entry name" value="ZINC FINGER, ZZ DOMAIN CONTAINING 3"/>
    <property type="match status" value="1"/>
</dbReference>
<gene>
    <name evidence="5" type="primary">ZZZ3</name>
    <name evidence="5" type="ORF">TNIN_34631</name>
</gene>
<name>A0A8X6XFK1_9ARAC</name>
<dbReference type="Pfam" id="PF00249">
    <property type="entry name" value="Myb_DNA-binding"/>
    <property type="match status" value="1"/>
</dbReference>
<organism evidence="5 6">
    <name type="scientific">Trichonephila inaurata madagascariensis</name>
    <dbReference type="NCBI Taxonomy" id="2747483"/>
    <lineage>
        <taxon>Eukaryota</taxon>
        <taxon>Metazoa</taxon>
        <taxon>Ecdysozoa</taxon>
        <taxon>Arthropoda</taxon>
        <taxon>Chelicerata</taxon>
        <taxon>Arachnida</taxon>
        <taxon>Araneae</taxon>
        <taxon>Araneomorphae</taxon>
        <taxon>Entelegynae</taxon>
        <taxon>Araneoidea</taxon>
        <taxon>Nephilidae</taxon>
        <taxon>Trichonephila</taxon>
        <taxon>Trichonephila inaurata</taxon>
    </lineage>
</organism>
<dbReference type="CDD" id="cd00167">
    <property type="entry name" value="SANT"/>
    <property type="match status" value="1"/>
</dbReference>
<evidence type="ECO:0000259" key="4">
    <source>
        <dbReference type="PROSITE" id="PS51294"/>
    </source>
</evidence>
<dbReference type="AlphaFoldDB" id="A0A8X6XFK1"/>
<protein>
    <submittedName>
        <fullName evidence="5">ZZ-type zinc finger-containing protein 3</fullName>
    </submittedName>
</protein>
<evidence type="ECO:0000256" key="2">
    <source>
        <dbReference type="SAM" id="MobiDB-lite"/>
    </source>
</evidence>
<dbReference type="PROSITE" id="PS50090">
    <property type="entry name" value="MYB_LIKE"/>
    <property type="match status" value="1"/>
</dbReference>
<dbReference type="OrthoDB" id="20473at2759"/>
<dbReference type="InterPro" id="IPR009057">
    <property type="entry name" value="Homeodomain-like_sf"/>
</dbReference>
<feature type="domain" description="Myb-like" evidence="3">
    <location>
        <begin position="130"/>
        <end position="186"/>
    </location>
</feature>
<sequence length="306" mass="35669">MDYNSCGEFNFDSDHPALKNNSDYKELLKTIAVLEAQRSKAIKDLDRLFEVKEEALSDPIGFVERLQKGEKIKFPARQKIYPVPSIDWSKYALSGDTSLSRRQLTRLSSRATQDLFKNCKDKSGNQRDQKPPKINHYWTAEEQKHLEELLVKFPPEEIESRRWEKIANCLENRTPVQVASRVQKYFIKLLKAGMPIPGRMPNTTYLKKPRRNVIRQQPSTFMVSHTLPVYMPEIDDEFNYSYLQSQNSDENSLESRAGASDDESKPELCGVPEYDELKLLKNVQKEKLRNYGFNQHMGFKVKRLRT</sequence>
<dbReference type="InterPro" id="IPR001005">
    <property type="entry name" value="SANT/Myb"/>
</dbReference>